<dbReference type="RefSeq" id="WP_243362484.1">
    <property type="nucleotide sequence ID" value="NZ_JALGBH010000002.1"/>
</dbReference>
<dbReference type="EMBL" id="JALGBH010000002">
    <property type="protein sequence ID" value="MCJ0743338.1"/>
    <property type="molecule type" value="Genomic_DNA"/>
</dbReference>
<evidence type="ECO:0000313" key="3">
    <source>
        <dbReference type="Proteomes" id="UP001165460"/>
    </source>
</evidence>
<keyword evidence="1" id="KW-0472">Membrane</keyword>
<comment type="caution">
    <text evidence="2">The sequence shown here is derived from an EMBL/GenBank/DDBJ whole genome shotgun (WGS) entry which is preliminary data.</text>
</comment>
<evidence type="ECO:0000256" key="1">
    <source>
        <dbReference type="SAM" id="Phobius"/>
    </source>
</evidence>
<keyword evidence="1" id="KW-1133">Transmembrane helix</keyword>
<dbReference type="Proteomes" id="UP001165460">
    <property type="component" value="Unassembled WGS sequence"/>
</dbReference>
<accession>A0ABS9ZYE8</accession>
<protein>
    <submittedName>
        <fullName evidence="2">Uncharacterized protein</fullName>
    </submittedName>
</protein>
<keyword evidence="3" id="KW-1185">Reference proteome</keyword>
<keyword evidence="1" id="KW-0812">Transmembrane</keyword>
<gene>
    <name evidence="2" type="ORF">MMF97_11490</name>
</gene>
<evidence type="ECO:0000313" key="2">
    <source>
        <dbReference type="EMBL" id="MCJ0743338.1"/>
    </source>
</evidence>
<feature type="transmembrane region" description="Helical" evidence="1">
    <location>
        <begin position="5"/>
        <end position="23"/>
    </location>
</feature>
<sequence length="51" mass="5877">MKINFILIAVAIVALLGFIYYIISNNNDEQNEEMKQLAKKSLFKKDKKTSV</sequence>
<name>A0ABS9ZYE8_9SPHI</name>
<reference evidence="2" key="1">
    <citation type="submission" date="2022-03" db="EMBL/GenBank/DDBJ databases">
        <authorList>
            <person name="Woo C.Y."/>
        </authorList>
    </citation>
    <scope>NUCLEOTIDE SEQUENCE</scope>
    <source>
        <strain evidence="2">CYS-01</strain>
    </source>
</reference>
<proteinExistence type="predicted"/>
<organism evidence="2 3">
    <name type="scientific">Pedobacter montanisoli</name>
    <dbReference type="NCBI Taxonomy" id="2923277"/>
    <lineage>
        <taxon>Bacteria</taxon>
        <taxon>Pseudomonadati</taxon>
        <taxon>Bacteroidota</taxon>
        <taxon>Sphingobacteriia</taxon>
        <taxon>Sphingobacteriales</taxon>
        <taxon>Sphingobacteriaceae</taxon>
        <taxon>Pedobacter</taxon>
    </lineage>
</organism>